<dbReference type="GO" id="GO:0003700">
    <property type="term" value="F:DNA-binding transcription factor activity"/>
    <property type="evidence" value="ECO:0007669"/>
    <property type="project" value="InterPro"/>
</dbReference>
<dbReference type="AlphaFoldDB" id="A0A8T1WF83"/>
<dbReference type="PROSITE" id="PS00036">
    <property type="entry name" value="BZIP_BASIC"/>
    <property type="match status" value="1"/>
</dbReference>
<name>A0A8T1WF83_9STRA</name>
<organism evidence="3 4">
    <name type="scientific">Phytophthora pseudosyringae</name>
    <dbReference type="NCBI Taxonomy" id="221518"/>
    <lineage>
        <taxon>Eukaryota</taxon>
        <taxon>Sar</taxon>
        <taxon>Stramenopiles</taxon>
        <taxon>Oomycota</taxon>
        <taxon>Peronosporomycetes</taxon>
        <taxon>Peronosporales</taxon>
        <taxon>Peronosporaceae</taxon>
        <taxon>Phytophthora</taxon>
    </lineage>
</organism>
<feature type="region of interest" description="Disordered" evidence="1">
    <location>
        <begin position="1"/>
        <end position="55"/>
    </location>
</feature>
<feature type="compositionally biased region" description="Basic and acidic residues" evidence="1">
    <location>
        <begin position="1"/>
        <end position="10"/>
    </location>
</feature>
<sequence length="369" mass="41681">MATFNRRFDLKGGAGLLPPLLPPKQPANDGQRDATSPRRLAPLFTRKRETPRPMDAQSELLSVLVPLTKLIADSKAATSPPIAEAAPTALSPPEAKPKRKKRIRPKTERRRQQCRNNQAQYRERQRGYIREIEESVGDLQREIQELNKERHTLCYGIQTKNNPWNVVVEYFRLFRYGFLVSMCEIELSGVLPTTDLNDQEYFLRAVMASEVAFGELSGVDLLIDQWRLYSSCFGHLHLQLNRMEQHPLGAMVASATLSLTITEATLRYVFPHLLVQAKAGADNDEDNGGQAVINSPLCYQLLGQRLDCRCSVRFSWDESTGRVTSLACTMDLLTPLLRVLGNLEDVSYVLEHALMTPEYLIGEMPGEIR</sequence>
<feature type="domain" description="BZIP" evidence="2">
    <location>
        <begin position="111"/>
        <end position="126"/>
    </location>
</feature>
<accession>A0A8T1WF83</accession>
<dbReference type="EMBL" id="JAGDFM010000011">
    <property type="protein sequence ID" value="KAG7392407.1"/>
    <property type="molecule type" value="Genomic_DNA"/>
</dbReference>
<feature type="region of interest" description="Disordered" evidence="1">
    <location>
        <begin position="77"/>
        <end position="120"/>
    </location>
</feature>
<dbReference type="OrthoDB" id="128223at2759"/>
<evidence type="ECO:0000313" key="4">
    <source>
        <dbReference type="Proteomes" id="UP000694044"/>
    </source>
</evidence>
<protein>
    <recommendedName>
        <fullName evidence="2">BZIP domain-containing protein</fullName>
    </recommendedName>
</protein>
<dbReference type="Proteomes" id="UP000694044">
    <property type="component" value="Unassembled WGS sequence"/>
</dbReference>
<dbReference type="CDD" id="cd14688">
    <property type="entry name" value="bZIP_YAP"/>
    <property type="match status" value="1"/>
</dbReference>
<gene>
    <name evidence="3" type="ORF">PHYPSEUDO_000815</name>
</gene>
<evidence type="ECO:0000259" key="2">
    <source>
        <dbReference type="PROSITE" id="PS00036"/>
    </source>
</evidence>
<dbReference type="InterPro" id="IPR004827">
    <property type="entry name" value="bZIP"/>
</dbReference>
<evidence type="ECO:0000313" key="3">
    <source>
        <dbReference type="EMBL" id="KAG7392407.1"/>
    </source>
</evidence>
<reference evidence="3" key="1">
    <citation type="submission" date="2021-02" db="EMBL/GenBank/DDBJ databases">
        <authorList>
            <person name="Palmer J.M."/>
        </authorList>
    </citation>
    <scope>NUCLEOTIDE SEQUENCE</scope>
    <source>
        <strain evidence="3">SCRP734</strain>
    </source>
</reference>
<keyword evidence="4" id="KW-1185">Reference proteome</keyword>
<evidence type="ECO:0000256" key="1">
    <source>
        <dbReference type="SAM" id="MobiDB-lite"/>
    </source>
</evidence>
<feature type="compositionally biased region" description="Basic residues" evidence="1">
    <location>
        <begin position="97"/>
        <end position="113"/>
    </location>
</feature>
<comment type="caution">
    <text evidence="3">The sequence shown here is derived from an EMBL/GenBank/DDBJ whole genome shotgun (WGS) entry which is preliminary data.</text>
</comment>
<proteinExistence type="predicted"/>